<dbReference type="Proteomes" id="UP001620626">
    <property type="component" value="Unassembled WGS sequence"/>
</dbReference>
<organism evidence="3 4">
    <name type="scientific">Heterodera trifolii</name>
    <dbReference type="NCBI Taxonomy" id="157864"/>
    <lineage>
        <taxon>Eukaryota</taxon>
        <taxon>Metazoa</taxon>
        <taxon>Ecdysozoa</taxon>
        <taxon>Nematoda</taxon>
        <taxon>Chromadorea</taxon>
        <taxon>Rhabditida</taxon>
        <taxon>Tylenchina</taxon>
        <taxon>Tylenchomorpha</taxon>
        <taxon>Tylenchoidea</taxon>
        <taxon>Heteroderidae</taxon>
        <taxon>Heteroderinae</taxon>
        <taxon>Heterodera</taxon>
    </lineage>
</organism>
<protein>
    <recommendedName>
        <fullName evidence="2">Helitron helicase-like domain-containing protein</fullName>
    </recommendedName>
</protein>
<comment type="caution">
    <text evidence="3">The sequence shown here is derived from an EMBL/GenBank/DDBJ whole genome shotgun (WGS) entry which is preliminary data.</text>
</comment>
<reference evidence="3 4" key="1">
    <citation type="submission" date="2024-10" db="EMBL/GenBank/DDBJ databases">
        <authorList>
            <person name="Kim D."/>
        </authorList>
    </citation>
    <scope>NUCLEOTIDE SEQUENCE [LARGE SCALE GENOMIC DNA]</scope>
    <source>
        <strain evidence="3">BH-2024</strain>
    </source>
</reference>
<accession>A0ABD2HZK9</accession>
<feature type="region of interest" description="Disordered" evidence="1">
    <location>
        <begin position="941"/>
        <end position="964"/>
    </location>
</feature>
<evidence type="ECO:0000259" key="2">
    <source>
        <dbReference type="Pfam" id="PF14214"/>
    </source>
</evidence>
<evidence type="ECO:0000313" key="4">
    <source>
        <dbReference type="Proteomes" id="UP001620626"/>
    </source>
</evidence>
<dbReference type="InterPro" id="IPR025476">
    <property type="entry name" value="Helitron_helicase-like"/>
</dbReference>
<dbReference type="PANTHER" id="PTHR45786:SF74">
    <property type="entry name" value="ATP-DEPENDENT DNA HELICASE"/>
    <property type="match status" value="1"/>
</dbReference>
<proteinExistence type="predicted"/>
<feature type="compositionally biased region" description="Basic and acidic residues" evidence="1">
    <location>
        <begin position="947"/>
        <end position="964"/>
    </location>
</feature>
<evidence type="ECO:0000256" key="1">
    <source>
        <dbReference type="SAM" id="MobiDB-lite"/>
    </source>
</evidence>
<gene>
    <name evidence="3" type="ORF">niasHT_035487</name>
</gene>
<dbReference type="AlphaFoldDB" id="A0ABD2HZK9"/>
<keyword evidence="4" id="KW-1185">Reference proteome</keyword>
<evidence type="ECO:0000313" key="3">
    <source>
        <dbReference type="EMBL" id="KAL3072226.1"/>
    </source>
</evidence>
<sequence length="1048" mass="118292">MLRRDTSSRLGQADTVAGAASIPSQESLAGLTDDSPTQDLANVPSTSTFVAPRAKKTRTIDEVVGTPVLSQASSSRVSTRRESVVAVRGDANTRKSSRNIDDVLGTPVSIQAPSSVVAVRGDANTRQSARRIKLNAQHTVQLATRMQKVISDYQDRPWPTKLAIERRTPRRRSSGANVSTRCGDECDCTSLAQCQQNASAFLAACTYLKQFKHAIEDAPTFKKTSGKNMGVRPTGRCHLNNDLKCASRSSGHRVDYYDSGQFGDFACQYCGARLLRGEQEKIKGGRLTPCCANGTVHTEQMLTEFNELQQPPKDFIEGLVVMKDERVREAFLNNTMPFNNTFAFASTHGEKAPAEQMGGRMDTCKYNGEFSFLFSDLIAPGGRRPTFAQVYTLTPEVALGIRQENFDTAMAQHIKMEILQKLEVLMRLNPFGKSFETVGTKVEAAKTSTGEVPHFQIILLTDRNLKCDALKNRGDVTVIERADAPSAKQVAVIWVQENGLPPQICGFWLADKAGKMRELKNGMPQIDPCCFPLLHPLGTLGWRWFLKKRGREAEQRVGMSAHTEAETIQEPGWEVGTFDTTGPLQRKQNLLIPSMAINSIAADTAVQQVGTLNLIESDEMPEPECEQDEERMTTEQGSCTGGRVGTSANDIQEDAIFEKEVPMGERGQANISERQFYRYRMALRGDDKNSFHWLWFARRLAEYFTITVLNRIERNELDHLKTIQRKKNYRKLLAREYIAAMEKGLQQWGRNAKLGSVFLMPQAFAGSRQYYQGKYADLMTMVRHLGAPTWFVTFTGNPKWPEISEALRGRQDFAHRPDIVCRIFMDKAAEFIRDVTERCMPHIHMLLILEKGGRITSPEQVDEYVCARIPKHPPPNDTSPEAKQQRRLWHYVTTMMLHDCNAACLEGSRCRKHFPKPYSDHTELSEVRYTNYVRLAPEEGDFGVAPRRGDENQPMDEDHIPGADPERDWAEVRYQRIPHRERIPERQHAECGQTHFKKRKGGRSSLLLDDSRVIPYNPFLLLKYGCHVNIEYVFGQKASLLCAKRRLR</sequence>
<dbReference type="Pfam" id="PF14214">
    <property type="entry name" value="Helitron_like_N"/>
    <property type="match status" value="1"/>
</dbReference>
<dbReference type="EMBL" id="JBICBT010001337">
    <property type="protein sequence ID" value="KAL3072226.1"/>
    <property type="molecule type" value="Genomic_DNA"/>
</dbReference>
<feature type="compositionally biased region" description="Polar residues" evidence="1">
    <location>
        <begin position="34"/>
        <end position="43"/>
    </location>
</feature>
<dbReference type="PANTHER" id="PTHR45786">
    <property type="entry name" value="DNA BINDING PROTEIN-LIKE"/>
    <property type="match status" value="1"/>
</dbReference>
<feature type="domain" description="Helitron helicase-like" evidence="2">
    <location>
        <begin position="676"/>
        <end position="837"/>
    </location>
</feature>
<feature type="region of interest" description="Disordered" evidence="1">
    <location>
        <begin position="1"/>
        <end position="43"/>
    </location>
</feature>
<name>A0ABD2HZK9_9BILA</name>